<dbReference type="Proteomes" id="UP000593562">
    <property type="component" value="Unassembled WGS sequence"/>
</dbReference>
<dbReference type="InParanoid" id="A0A7J7CKI8"/>
<evidence type="ECO:0000313" key="1">
    <source>
        <dbReference type="EMBL" id="KAF5734531.1"/>
    </source>
</evidence>
<organism evidence="1 2">
    <name type="scientific">Tripterygium wilfordii</name>
    <name type="common">Thunder God vine</name>
    <dbReference type="NCBI Taxonomy" id="458696"/>
    <lineage>
        <taxon>Eukaryota</taxon>
        <taxon>Viridiplantae</taxon>
        <taxon>Streptophyta</taxon>
        <taxon>Embryophyta</taxon>
        <taxon>Tracheophyta</taxon>
        <taxon>Spermatophyta</taxon>
        <taxon>Magnoliopsida</taxon>
        <taxon>eudicotyledons</taxon>
        <taxon>Gunneridae</taxon>
        <taxon>Pentapetalae</taxon>
        <taxon>rosids</taxon>
        <taxon>fabids</taxon>
        <taxon>Celastrales</taxon>
        <taxon>Celastraceae</taxon>
        <taxon>Tripterygium</taxon>
    </lineage>
</organism>
<accession>A0A7J7CKI8</accession>
<keyword evidence="2" id="KW-1185">Reference proteome</keyword>
<dbReference type="AlphaFoldDB" id="A0A7J7CKI8"/>
<comment type="caution">
    <text evidence="1">The sequence shown here is derived from an EMBL/GenBank/DDBJ whole genome shotgun (WGS) entry which is preliminary data.</text>
</comment>
<dbReference type="EMBL" id="JAAARO010000015">
    <property type="protein sequence ID" value="KAF5734531.1"/>
    <property type="molecule type" value="Genomic_DNA"/>
</dbReference>
<proteinExistence type="predicted"/>
<protein>
    <submittedName>
        <fullName evidence="1">Uncharacterized protein</fullName>
    </submittedName>
</protein>
<gene>
    <name evidence="1" type="ORF">HS088_TW15G00023</name>
</gene>
<sequence length="99" mass="11304">MDGIPKINLPSFGMASYKFKGSSWKENGANELQLANSLLQAAENWLKLLQVNHPDFQFFASNGYHREENRTKEFVMSKLETIGMFQNPVYVIAMQFVVA</sequence>
<name>A0A7J7CKI8_TRIWF</name>
<dbReference type="InterPro" id="IPR008507">
    <property type="entry name" value="DUF789"/>
</dbReference>
<dbReference type="PANTHER" id="PTHR31343:SF5">
    <property type="entry name" value="DUF789 FAMILY PROTEIN"/>
    <property type="match status" value="1"/>
</dbReference>
<reference evidence="1 2" key="1">
    <citation type="journal article" date="2020" name="Nat. Commun.">
        <title>Genome of Tripterygium wilfordii and identification of cytochrome P450 involved in triptolide biosynthesis.</title>
        <authorList>
            <person name="Tu L."/>
            <person name="Su P."/>
            <person name="Zhang Z."/>
            <person name="Gao L."/>
            <person name="Wang J."/>
            <person name="Hu T."/>
            <person name="Zhou J."/>
            <person name="Zhang Y."/>
            <person name="Zhao Y."/>
            <person name="Liu Y."/>
            <person name="Song Y."/>
            <person name="Tong Y."/>
            <person name="Lu Y."/>
            <person name="Yang J."/>
            <person name="Xu C."/>
            <person name="Jia M."/>
            <person name="Peters R.J."/>
            <person name="Huang L."/>
            <person name="Gao W."/>
        </authorList>
    </citation>
    <scope>NUCLEOTIDE SEQUENCE [LARGE SCALE GENOMIC DNA]</scope>
    <source>
        <strain evidence="2">cv. XIE 37</strain>
        <tissue evidence="1">Leaf</tissue>
    </source>
</reference>
<dbReference type="Pfam" id="PF05623">
    <property type="entry name" value="DUF789"/>
    <property type="match status" value="1"/>
</dbReference>
<evidence type="ECO:0000313" key="2">
    <source>
        <dbReference type="Proteomes" id="UP000593562"/>
    </source>
</evidence>
<dbReference type="PANTHER" id="PTHR31343">
    <property type="entry name" value="T15D22.8"/>
    <property type="match status" value="1"/>
</dbReference>